<evidence type="ECO:0000256" key="1">
    <source>
        <dbReference type="ARBA" id="ARBA00004651"/>
    </source>
</evidence>
<evidence type="ECO:0000256" key="2">
    <source>
        <dbReference type="ARBA" id="ARBA00022475"/>
    </source>
</evidence>
<dbReference type="Proteomes" id="UP000076512">
    <property type="component" value="Unassembled WGS sequence"/>
</dbReference>
<sequence>MDTPLTLQSPFTEWRWDTATVVVTAALAIGYGVAHARANRRGAALAGGRATAFLVMGLGVWLLTGVSVIGVYSGTLFWVRALQILLLLYVVPFGLATGRPVTVLRAALGPAGQGRLDRVLATPIARVLTYPLVPSAAILALPWLLFLTPWYEAVLRNGAVDALTRILVVAIGFGYFYSRLQTDPVPHRYSQGISLLITVFESLADGILGIVLWWGPLVAAGYYAEVGRVWGPDQRLDQTIGAGIIWVLGDVLGLPYLLALMRSWAADERRRAAEVDAELDAAEADSAPAPAARRTVRAAASAAPEEPATTGLWWENDPQLRDRFRR</sequence>
<dbReference type="EMBL" id="LWGR01000004">
    <property type="protein sequence ID" value="KZM75048.1"/>
    <property type="molecule type" value="Genomic_DNA"/>
</dbReference>
<feature type="compositionally biased region" description="Low complexity" evidence="6">
    <location>
        <begin position="284"/>
        <end position="310"/>
    </location>
</feature>
<proteinExistence type="predicted"/>
<dbReference type="OrthoDB" id="4528950at2"/>
<keyword evidence="3 7" id="KW-0812">Transmembrane</keyword>
<keyword evidence="2" id="KW-1003">Cell membrane</keyword>
<dbReference type="Pfam" id="PF09678">
    <property type="entry name" value="Caa3_CtaG"/>
    <property type="match status" value="1"/>
</dbReference>
<keyword evidence="9" id="KW-1185">Reference proteome</keyword>
<comment type="subcellular location">
    <subcellularLocation>
        <location evidence="1">Cell membrane</location>
        <topology evidence="1">Multi-pass membrane protein</topology>
    </subcellularLocation>
</comment>
<feature type="transmembrane region" description="Helical" evidence="7">
    <location>
        <begin position="20"/>
        <end position="38"/>
    </location>
</feature>
<accession>A0A164P2U2</accession>
<name>A0A164P2U2_9NOCA</name>
<evidence type="ECO:0000256" key="5">
    <source>
        <dbReference type="ARBA" id="ARBA00023136"/>
    </source>
</evidence>
<evidence type="ECO:0000256" key="3">
    <source>
        <dbReference type="ARBA" id="ARBA00022692"/>
    </source>
</evidence>
<feature type="transmembrane region" description="Helical" evidence="7">
    <location>
        <begin position="192"/>
        <end position="214"/>
    </location>
</feature>
<dbReference type="InterPro" id="IPR019108">
    <property type="entry name" value="Caa3_assmbl_CtaG-rel"/>
</dbReference>
<protein>
    <submittedName>
        <fullName evidence="8">Copper resistance protein CopD</fullName>
    </submittedName>
</protein>
<dbReference type="AlphaFoldDB" id="A0A164P2U2"/>
<feature type="transmembrane region" description="Helical" evidence="7">
    <location>
        <begin position="162"/>
        <end position="180"/>
    </location>
</feature>
<feature type="transmembrane region" description="Helical" evidence="7">
    <location>
        <begin position="77"/>
        <end position="96"/>
    </location>
</feature>
<evidence type="ECO:0000256" key="7">
    <source>
        <dbReference type="SAM" id="Phobius"/>
    </source>
</evidence>
<reference evidence="8 9" key="1">
    <citation type="submission" date="2016-04" db="EMBL/GenBank/DDBJ databases">
        <authorList>
            <person name="Evans L.H."/>
            <person name="Alamgir A."/>
            <person name="Owens N."/>
            <person name="Weber N.D."/>
            <person name="Virtaneva K."/>
            <person name="Barbian K."/>
            <person name="Babar A."/>
            <person name="Rosenke K."/>
        </authorList>
    </citation>
    <scope>NUCLEOTIDE SEQUENCE [LARGE SCALE GENOMIC DNA]</scope>
    <source>
        <strain evidence="8 9">IFM 0406</strain>
    </source>
</reference>
<gene>
    <name evidence="8" type="ORF">AWN90_23965</name>
</gene>
<comment type="caution">
    <text evidence="8">The sequence shown here is derived from an EMBL/GenBank/DDBJ whole genome shotgun (WGS) entry which is preliminary data.</text>
</comment>
<feature type="transmembrane region" description="Helical" evidence="7">
    <location>
        <begin position="50"/>
        <end position="71"/>
    </location>
</feature>
<dbReference type="GO" id="GO:0005886">
    <property type="term" value="C:plasma membrane"/>
    <property type="evidence" value="ECO:0007669"/>
    <property type="project" value="UniProtKB-SubCell"/>
</dbReference>
<organism evidence="8 9">
    <name type="scientific">Nocardia terpenica</name>
    <dbReference type="NCBI Taxonomy" id="455432"/>
    <lineage>
        <taxon>Bacteria</taxon>
        <taxon>Bacillati</taxon>
        <taxon>Actinomycetota</taxon>
        <taxon>Actinomycetes</taxon>
        <taxon>Mycobacteriales</taxon>
        <taxon>Nocardiaceae</taxon>
        <taxon>Nocardia</taxon>
    </lineage>
</organism>
<feature type="transmembrane region" description="Helical" evidence="7">
    <location>
        <begin position="127"/>
        <end position="150"/>
    </location>
</feature>
<evidence type="ECO:0000313" key="8">
    <source>
        <dbReference type="EMBL" id="KZM75048.1"/>
    </source>
</evidence>
<evidence type="ECO:0000256" key="6">
    <source>
        <dbReference type="SAM" id="MobiDB-lite"/>
    </source>
</evidence>
<dbReference type="RefSeq" id="WP_067587176.1">
    <property type="nucleotide sequence ID" value="NZ_JABMCZ010000005.1"/>
</dbReference>
<evidence type="ECO:0000256" key="4">
    <source>
        <dbReference type="ARBA" id="ARBA00022989"/>
    </source>
</evidence>
<feature type="transmembrane region" description="Helical" evidence="7">
    <location>
        <begin position="240"/>
        <end position="261"/>
    </location>
</feature>
<feature type="region of interest" description="Disordered" evidence="6">
    <location>
        <begin position="283"/>
        <end position="326"/>
    </location>
</feature>
<evidence type="ECO:0000313" key="9">
    <source>
        <dbReference type="Proteomes" id="UP000076512"/>
    </source>
</evidence>
<keyword evidence="4 7" id="KW-1133">Transmembrane helix</keyword>
<dbReference type="STRING" id="455432.AWN90_23965"/>
<keyword evidence="5 7" id="KW-0472">Membrane</keyword>